<feature type="region of interest" description="Disordered" evidence="1">
    <location>
        <begin position="129"/>
        <end position="272"/>
    </location>
</feature>
<dbReference type="Proteomes" id="UP000289152">
    <property type="component" value="Unassembled WGS sequence"/>
</dbReference>
<reference evidence="3 4" key="1">
    <citation type="submission" date="2016-06" db="EMBL/GenBank/DDBJ databases">
        <title>Evolution of pathogenesis and genome organization in the Tremellales.</title>
        <authorList>
            <person name="Cuomo C."/>
            <person name="Litvintseva A."/>
            <person name="Heitman J."/>
            <person name="Chen Y."/>
            <person name="Sun S."/>
            <person name="Springer D."/>
            <person name="Dromer F."/>
            <person name="Young S."/>
            <person name="Zeng Q."/>
            <person name="Chapman S."/>
            <person name="Gujja S."/>
            <person name="Saif S."/>
            <person name="Birren B."/>
        </authorList>
    </citation>
    <scope>NUCLEOTIDE SEQUENCE [LARGE SCALE GENOMIC DNA]</scope>
    <source>
        <strain evidence="3 4">ATCC 28783</strain>
    </source>
</reference>
<keyword evidence="4" id="KW-1185">Reference proteome</keyword>
<sequence>MYLISKRNPNDLDVLNVDLDQSNNFPNPPPAFIKILAIVFGTFGGLVLLSLLAVIYRRYSWDKQFKRLTRADGLPELRRGDRVDMVEFEVEPFPNHQVSQTPLLPRYIPIDNNNHLSNTTGNVGNVGHSQAFQPPNEPYINVNDRTRHTGIENQVDRTRQEGYDRRDVQDGTPGRQMNTRPRERDIGDGPSMGQAMGGIGTTGPGRNSRTRDGSGGRDNRGGDRGSGGGGKGKWLFRPGNRDHADVERRNAEDEREDGSLGSPPGYEQVMRR</sequence>
<feature type="transmembrane region" description="Helical" evidence="2">
    <location>
        <begin position="31"/>
        <end position="56"/>
    </location>
</feature>
<evidence type="ECO:0000313" key="4">
    <source>
        <dbReference type="Proteomes" id="UP000289152"/>
    </source>
</evidence>
<keyword evidence="2" id="KW-0812">Transmembrane</keyword>
<evidence type="ECO:0000256" key="1">
    <source>
        <dbReference type="SAM" id="MobiDB-lite"/>
    </source>
</evidence>
<proteinExistence type="predicted"/>
<comment type="caution">
    <text evidence="3">The sequence shown here is derived from an EMBL/GenBank/DDBJ whole genome shotgun (WGS) entry which is preliminary data.</text>
</comment>
<protein>
    <submittedName>
        <fullName evidence="3">Uncharacterized protein</fullName>
    </submittedName>
</protein>
<dbReference type="InParanoid" id="A0A4Q1BHA6"/>
<evidence type="ECO:0000256" key="2">
    <source>
        <dbReference type="SAM" id="Phobius"/>
    </source>
</evidence>
<feature type="compositionally biased region" description="Basic and acidic residues" evidence="1">
    <location>
        <begin position="209"/>
        <end position="223"/>
    </location>
</feature>
<dbReference type="EMBL" id="SDIL01000081">
    <property type="protein sequence ID" value="RXK36978.1"/>
    <property type="molecule type" value="Genomic_DNA"/>
</dbReference>
<keyword evidence="2" id="KW-0472">Membrane</keyword>
<evidence type="ECO:0000313" key="3">
    <source>
        <dbReference type="EMBL" id="RXK36978.1"/>
    </source>
</evidence>
<keyword evidence="2" id="KW-1133">Transmembrane helix</keyword>
<feature type="compositionally biased region" description="Basic and acidic residues" evidence="1">
    <location>
        <begin position="239"/>
        <end position="252"/>
    </location>
</feature>
<name>A0A4Q1BHA6_TREME</name>
<gene>
    <name evidence="3" type="ORF">M231_05742</name>
</gene>
<dbReference type="AlphaFoldDB" id="A0A4Q1BHA6"/>
<organism evidence="3 4">
    <name type="scientific">Tremella mesenterica</name>
    <name type="common">Jelly fungus</name>
    <dbReference type="NCBI Taxonomy" id="5217"/>
    <lineage>
        <taxon>Eukaryota</taxon>
        <taxon>Fungi</taxon>
        <taxon>Dikarya</taxon>
        <taxon>Basidiomycota</taxon>
        <taxon>Agaricomycotina</taxon>
        <taxon>Tremellomycetes</taxon>
        <taxon>Tremellales</taxon>
        <taxon>Tremellaceae</taxon>
        <taxon>Tremella</taxon>
    </lineage>
</organism>
<accession>A0A4Q1BHA6</accession>
<feature type="compositionally biased region" description="Basic and acidic residues" evidence="1">
    <location>
        <begin position="144"/>
        <end position="169"/>
    </location>
</feature>